<dbReference type="InterPro" id="IPR007487">
    <property type="entry name" value="ABC_transpt-TYRBP-like"/>
</dbReference>
<dbReference type="Gene3D" id="3.40.50.2300">
    <property type="match status" value="2"/>
</dbReference>
<evidence type="ECO:0000313" key="3">
    <source>
        <dbReference type="Proteomes" id="UP000184608"/>
    </source>
</evidence>
<dbReference type="Pfam" id="PF04392">
    <property type="entry name" value="ABC_sub_bind"/>
    <property type="match status" value="1"/>
</dbReference>
<evidence type="ECO:0000256" key="1">
    <source>
        <dbReference type="SAM" id="SignalP"/>
    </source>
</evidence>
<evidence type="ECO:0008006" key="4">
    <source>
        <dbReference type="Google" id="ProtNLM"/>
    </source>
</evidence>
<dbReference type="EMBL" id="FQXZ01000005">
    <property type="protein sequence ID" value="SHH73542.1"/>
    <property type="molecule type" value="Genomic_DNA"/>
</dbReference>
<feature type="signal peptide" evidence="1">
    <location>
        <begin position="1"/>
        <end position="25"/>
    </location>
</feature>
<name>A0A1M5VE56_9VIBR</name>
<keyword evidence="1" id="KW-0732">Signal</keyword>
<proteinExistence type="predicted"/>
<dbReference type="Proteomes" id="UP000184608">
    <property type="component" value="Unassembled WGS sequence"/>
</dbReference>
<gene>
    <name evidence="2" type="ORF">VA7868_00360</name>
</gene>
<feature type="chain" id="PRO_5012680399" description="ABC transporter substrate binding protein" evidence="1">
    <location>
        <begin position="26"/>
        <end position="419"/>
    </location>
</feature>
<sequence>MNNDHIKLISLLLLCLVSGFTPAKATEDIANILSDIRSDAKRQHQQKTPHFCRYLKQVMRSDPEVFEPYSCSGSSFLPGQHNKVVRVKTTPKSDIKLLVLQSKSSSAYDISAQTIIDEYARNGIRAEFIILNYQGSETTALAAIKLAETKQFNQIFAMGSAATRLLTKNYQYGSIPVITVCSKNPVAMGLIPSARKVSGNHIAYTSLNIDISTQIEYLKQKFLPRLRRIAVIYHGKNSSSIQTQVLPLQHYLAVTDTGISLELIEVNLHHLAYSLYQPMLEFSAQSAHTDDSIFLLTGSTELFMMIDQINAHAGDIPVLSVTPSHVVAGPDSVFMSIGVSFKNNALLASQYSLHLIQGLVQPDELPVGIVKTPDIAINFMRKPQTGLKVPFHFFEDAIKIYDYQGHPVFKEGSHEFNKK</sequence>
<organism evidence="2 3">
    <name type="scientific">Vibrio aerogenes CECT 7868</name>
    <dbReference type="NCBI Taxonomy" id="1216006"/>
    <lineage>
        <taxon>Bacteria</taxon>
        <taxon>Pseudomonadati</taxon>
        <taxon>Pseudomonadota</taxon>
        <taxon>Gammaproteobacteria</taxon>
        <taxon>Vibrionales</taxon>
        <taxon>Vibrionaceae</taxon>
        <taxon>Vibrio</taxon>
    </lineage>
</organism>
<accession>A0A1M5VE56</accession>
<dbReference type="OrthoDB" id="6211339at2"/>
<dbReference type="RefSeq" id="WP_073602134.1">
    <property type="nucleotide sequence ID" value="NZ_FQXZ01000005.1"/>
</dbReference>
<keyword evidence="3" id="KW-1185">Reference proteome</keyword>
<dbReference type="AlphaFoldDB" id="A0A1M5VE56"/>
<dbReference type="STRING" id="1216006.VA7868_00360"/>
<protein>
    <recommendedName>
        <fullName evidence="4">ABC transporter substrate binding protein</fullName>
    </recommendedName>
</protein>
<evidence type="ECO:0000313" key="2">
    <source>
        <dbReference type="EMBL" id="SHH73542.1"/>
    </source>
</evidence>
<reference evidence="2 3" key="1">
    <citation type="submission" date="2016-11" db="EMBL/GenBank/DDBJ databases">
        <authorList>
            <person name="Jaros S."/>
            <person name="Januszkiewicz K."/>
            <person name="Wedrychowicz H."/>
        </authorList>
    </citation>
    <scope>NUCLEOTIDE SEQUENCE [LARGE SCALE GENOMIC DNA]</scope>
    <source>
        <strain evidence="2 3">CECT 7868</strain>
    </source>
</reference>